<keyword evidence="6" id="KW-0053">Apoptosis</keyword>
<evidence type="ECO:0000256" key="15">
    <source>
        <dbReference type="ARBA" id="ARBA00038456"/>
    </source>
</evidence>
<evidence type="ECO:0000259" key="24">
    <source>
        <dbReference type="Pfam" id="PF03061"/>
    </source>
</evidence>
<evidence type="ECO:0000256" key="3">
    <source>
        <dbReference type="ARBA" id="ARBA00004632"/>
    </source>
</evidence>
<comment type="catalytic activity">
    <reaction evidence="22">
        <text>dodecanoyl-CoA + H2O = dodecanoate + CoA + H(+)</text>
        <dbReference type="Rhea" id="RHEA:30135"/>
        <dbReference type="ChEBI" id="CHEBI:15377"/>
        <dbReference type="ChEBI" id="CHEBI:15378"/>
        <dbReference type="ChEBI" id="CHEBI:18262"/>
        <dbReference type="ChEBI" id="CHEBI:57287"/>
        <dbReference type="ChEBI" id="CHEBI:57375"/>
    </reaction>
    <physiologicalReaction direction="left-to-right" evidence="22">
        <dbReference type="Rhea" id="RHEA:30136"/>
    </physiologicalReaction>
</comment>
<evidence type="ECO:0000256" key="5">
    <source>
        <dbReference type="ARBA" id="ARBA00022490"/>
    </source>
</evidence>
<evidence type="ECO:0000256" key="11">
    <source>
        <dbReference type="ARBA" id="ARBA00023136"/>
    </source>
</evidence>
<feature type="domain" description="Thioesterase" evidence="24">
    <location>
        <begin position="128"/>
        <end position="197"/>
    </location>
</feature>
<evidence type="ECO:0000256" key="10">
    <source>
        <dbReference type="ARBA" id="ARBA00023098"/>
    </source>
</evidence>
<evidence type="ECO:0000256" key="17">
    <source>
        <dbReference type="ARBA" id="ARBA00040123"/>
    </source>
</evidence>
<keyword evidence="10" id="KW-0443">Lipid metabolism</keyword>
<dbReference type="InterPro" id="IPR052365">
    <property type="entry name" value="THEM4/THEM5_acyl-CoA_thioest"/>
</dbReference>
<comment type="catalytic activity">
    <reaction evidence="21">
        <text>decanoyl-CoA + H2O = decanoate + CoA + H(+)</text>
        <dbReference type="Rhea" id="RHEA:40059"/>
        <dbReference type="ChEBI" id="CHEBI:15377"/>
        <dbReference type="ChEBI" id="CHEBI:15378"/>
        <dbReference type="ChEBI" id="CHEBI:27689"/>
        <dbReference type="ChEBI" id="CHEBI:57287"/>
        <dbReference type="ChEBI" id="CHEBI:61430"/>
    </reaction>
    <physiologicalReaction direction="left-to-right" evidence="21">
        <dbReference type="Rhea" id="RHEA:40060"/>
    </physiologicalReaction>
</comment>
<evidence type="ECO:0000256" key="22">
    <source>
        <dbReference type="ARBA" id="ARBA00048074"/>
    </source>
</evidence>
<evidence type="ECO:0000256" key="8">
    <source>
        <dbReference type="ARBA" id="ARBA00022832"/>
    </source>
</evidence>
<comment type="caution">
    <text evidence="25">The sequence shown here is derived from an EMBL/GenBank/DDBJ whole genome shotgun (WGS) entry which is preliminary data.</text>
</comment>
<dbReference type="EC" id="3.1.2.2" evidence="16"/>
<gene>
    <name evidence="25" type="ORF">GCM10010468_06690</name>
</gene>
<proteinExistence type="inferred from homology"/>
<dbReference type="CDD" id="cd03443">
    <property type="entry name" value="PaaI_thioesterase"/>
    <property type="match status" value="1"/>
</dbReference>
<keyword evidence="8" id="KW-0276">Fatty acid metabolism</keyword>
<evidence type="ECO:0000256" key="18">
    <source>
        <dbReference type="ARBA" id="ARBA00043210"/>
    </source>
</evidence>
<evidence type="ECO:0000256" key="23">
    <source>
        <dbReference type="ARBA" id="ARBA00048180"/>
    </source>
</evidence>
<evidence type="ECO:0000256" key="21">
    <source>
        <dbReference type="ARBA" id="ARBA00047969"/>
    </source>
</evidence>
<evidence type="ECO:0000256" key="7">
    <source>
        <dbReference type="ARBA" id="ARBA00022801"/>
    </source>
</evidence>
<comment type="catalytic activity">
    <reaction evidence="14">
        <text>(9Z)-octadecenoyl-CoA + H2O = (9Z)-octadecenoate + CoA + H(+)</text>
        <dbReference type="Rhea" id="RHEA:40139"/>
        <dbReference type="ChEBI" id="CHEBI:15377"/>
        <dbReference type="ChEBI" id="CHEBI:15378"/>
        <dbReference type="ChEBI" id="CHEBI:30823"/>
        <dbReference type="ChEBI" id="CHEBI:57287"/>
        <dbReference type="ChEBI" id="CHEBI:57387"/>
    </reaction>
    <physiologicalReaction direction="left-to-right" evidence="14">
        <dbReference type="Rhea" id="RHEA:40140"/>
    </physiologicalReaction>
</comment>
<dbReference type="InterPro" id="IPR006683">
    <property type="entry name" value="Thioestr_dom"/>
</dbReference>
<dbReference type="Gene3D" id="3.10.129.10">
    <property type="entry name" value="Hotdog Thioesterase"/>
    <property type="match status" value="1"/>
</dbReference>
<evidence type="ECO:0000256" key="4">
    <source>
        <dbReference type="ARBA" id="ARBA00022475"/>
    </source>
</evidence>
<keyword evidence="11" id="KW-0472">Membrane</keyword>
<evidence type="ECO:0000256" key="14">
    <source>
        <dbReference type="ARBA" id="ARBA00037002"/>
    </source>
</evidence>
<keyword evidence="4" id="KW-1003">Cell membrane</keyword>
<comment type="catalytic activity">
    <reaction evidence="20">
        <text>hexadecanoyl-CoA + H2O = hexadecanoate + CoA + H(+)</text>
        <dbReference type="Rhea" id="RHEA:16645"/>
        <dbReference type="ChEBI" id="CHEBI:7896"/>
        <dbReference type="ChEBI" id="CHEBI:15377"/>
        <dbReference type="ChEBI" id="CHEBI:15378"/>
        <dbReference type="ChEBI" id="CHEBI:57287"/>
        <dbReference type="ChEBI" id="CHEBI:57379"/>
        <dbReference type="EC" id="3.1.2.2"/>
    </reaction>
    <physiologicalReaction direction="left-to-right" evidence="20">
        <dbReference type="Rhea" id="RHEA:16646"/>
    </physiologicalReaction>
</comment>
<dbReference type="PANTHER" id="PTHR12418">
    <property type="entry name" value="ACYL-COENZYME A THIOESTERASE THEM4"/>
    <property type="match status" value="1"/>
</dbReference>
<comment type="catalytic activity">
    <reaction evidence="19">
        <text>octanoyl-CoA + H2O = octanoate + CoA + H(+)</text>
        <dbReference type="Rhea" id="RHEA:30143"/>
        <dbReference type="ChEBI" id="CHEBI:15377"/>
        <dbReference type="ChEBI" id="CHEBI:15378"/>
        <dbReference type="ChEBI" id="CHEBI:25646"/>
        <dbReference type="ChEBI" id="CHEBI:57287"/>
        <dbReference type="ChEBI" id="CHEBI:57386"/>
    </reaction>
    <physiologicalReaction direction="left-to-right" evidence="19">
        <dbReference type="Rhea" id="RHEA:30144"/>
    </physiologicalReaction>
</comment>
<organism evidence="25 26">
    <name type="scientific">Actinocorallia longicatena</name>
    <dbReference type="NCBI Taxonomy" id="111803"/>
    <lineage>
        <taxon>Bacteria</taxon>
        <taxon>Bacillati</taxon>
        <taxon>Actinomycetota</taxon>
        <taxon>Actinomycetes</taxon>
        <taxon>Streptosporangiales</taxon>
        <taxon>Thermomonosporaceae</taxon>
        <taxon>Actinocorallia</taxon>
    </lineage>
</organism>
<dbReference type="PANTHER" id="PTHR12418:SF19">
    <property type="entry name" value="ACYL-COENZYME A THIOESTERASE THEM4"/>
    <property type="match status" value="1"/>
</dbReference>
<evidence type="ECO:0000313" key="25">
    <source>
        <dbReference type="EMBL" id="GAA3196198.1"/>
    </source>
</evidence>
<evidence type="ECO:0000313" key="26">
    <source>
        <dbReference type="Proteomes" id="UP001501237"/>
    </source>
</evidence>
<dbReference type="InterPro" id="IPR029069">
    <property type="entry name" value="HotDog_dom_sf"/>
</dbReference>
<evidence type="ECO:0000256" key="12">
    <source>
        <dbReference type="ARBA" id="ARBA00023273"/>
    </source>
</evidence>
<evidence type="ECO:0000256" key="16">
    <source>
        <dbReference type="ARBA" id="ARBA00038848"/>
    </source>
</evidence>
<dbReference type="Proteomes" id="UP001501237">
    <property type="component" value="Unassembled WGS sequence"/>
</dbReference>
<evidence type="ECO:0000256" key="20">
    <source>
        <dbReference type="ARBA" id="ARBA00047734"/>
    </source>
</evidence>
<comment type="catalytic activity">
    <reaction evidence="23">
        <text>tetradecanoyl-CoA + H2O = tetradecanoate + CoA + H(+)</text>
        <dbReference type="Rhea" id="RHEA:40119"/>
        <dbReference type="ChEBI" id="CHEBI:15377"/>
        <dbReference type="ChEBI" id="CHEBI:15378"/>
        <dbReference type="ChEBI" id="CHEBI:30807"/>
        <dbReference type="ChEBI" id="CHEBI:57287"/>
        <dbReference type="ChEBI" id="CHEBI:57385"/>
    </reaction>
    <physiologicalReaction direction="left-to-right" evidence="23">
        <dbReference type="Rhea" id="RHEA:40120"/>
    </physiologicalReaction>
</comment>
<keyword evidence="7" id="KW-0378">Hydrolase</keyword>
<comment type="subcellular location">
    <subcellularLocation>
        <location evidence="3">Cell projection</location>
        <location evidence="3">Ruffle membrane</location>
    </subcellularLocation>
    <subcellularLocation>
        <location evidence="2">Cytoplasm</location>
    </subcellularLocation>
    <subcellularLocation>
        <location evidence="1">Membrane</location>
        <topology evidence="1">Peripheral membrane protein</topology>
    </subcellularLocation>
</comment>
<keyword evidence="5" id="KW-0963">Cytoplasm</keyword>
<evidence type="ECO:0000256" key="2">
    <source>
        <dbReference type="ARBA" id="ARBA00004496"/>
    </source>
</evidence>
<evidence type="ECO:0000256" key="6">
    <source>
        <dbReference type="ARBA" id="ARBA00022703"/>
    </source>
</evidence>
<evidence type="ECO:0000256" key="1">
    <source>
        <dbReference type="ARBA" id="ARBA00004170"/>
    </source>
</evidence>
<accession>A0ABP6PYB5</accession>
<keyword evidence="26" id="KW-1185">Reference proteome</keyword>
<sequence length="212" mass="22172">MSGARAAMEGVFAGDRRELSELEIAPQAALADEVRALIEAVIHTEVPETELREAAAAVAALTERLNTARRNRPPAARLGVNGMVKALGSPVTGVLNAIAPPIDVVTLEDGSVHAEFTLTDVYEGPPTFVHGGVSALILDHVLGAAAAANGTPGMTATLDLRYRRPTPHGVPLVVTARTVRNEGRKTWADATITGPDGRVTIEATAMFIFPAT</sequence>
<evidence type="ECO:0000256" key="13">
    <source>
        <dbReference type="ARBA" id="ARBA00035852"/>
    </source>
</evidence>
<dbReference type="RefSeq" id="WP_344821968.1">
    <property type="nucleotide sequence ID" value="NZ_BAAAUV010000002.1"/>
</dbReference>
<comment type="similarity">
    <text evidence="15">Belongs to the THEM4/THEM5 thioesterase family.</text>
</comment>
<dbReference type="SUPFAM" id="SSF54637">
    <property type="entry name" value="Thioesterase/thiol ester dehydrase-isomerase"/>
    <property type="match status" value="1"/>
</dbReference>
<dbReference type="Pfam" id="PF03061">
    <property type="entry name" value="4HBT"/>
    <property type="match status" value="1"/>
</dbReference>
<name>A0ABP6PYB5_9ACTN</name>
<protein>
    <recommendedName>
        <fullName evidence="17">Acyl-coenzyme A thioesterase THEM4</fullName>
        <ecNumber evidence="16">3.1.2.2</ecNumber>
    </recommendedName>
    <alternativeName>
        <fullName evidence="18">Thioesterase superfamily member 4</fullName>
    </alternativeName>
</protein>
<evidence type="ECO:0000256" key="19">
    <source>
        <dbReference type="ARBA" id="ARBA00047588"/>
    </source>
</evidence>
<evidence type="ECO:0000256" key="9">
    <source>
        <dbReference type="ARBA" id="ARBA00022946"/>
    </source>
</evidence>
<reference evidence="26" key="1">
    <citation type="journal article" date="2019" name="Int. J. Syst. Evol. Microbiol.">
        <title>The Global Catalogue of Microorganisms (GCM) 10K type strain sequencing project: providing services to taxonomists for standard genome sequencing and annotation.</title>
        <authorList>
            <consortium name="The Broad Institute Genomics Platform"/>
            <consortium name="The Broad Institute Genome Sequencing Center for Infectious Disease"/>
            <person name="Wu L."/>
            <person name="Ma J."/>
        </authorList>
    </citation>
    <scope>NUCLEOTIDE SEQUENCE [LARGE SCALE GENOMIC DNA]</scope>
    <source>
        <strain evidence="26">JCM 9377</strain>
    </source>
</reference>
<keyword evidence="9" id="KW-0809">Transit peptide</keyword>
<keyword evidence="12" id="KW-0966">Cell projection</keyword>
<comment type="catalytic activity">
    <reaction evidence="13">
        <text>(5Z,8Z,11Z,14Z)-eicosatetraenoyl-CoA + H2O = (5Z,8Z,11Z,14Z)-eicosatetraenoate + CoA + H(+)</text>
        <dbReference type="Rhea" id="RHEA:40151"/>
        <dbReference type="ChEBI" id="CHEBI:15377"/>
        <dbReference type="ChEBI" id="CHEBI:15378"/>
        <dbReference type="ChEBI" id="CHEBI:32395"/>
        <dbReference type="ChEBI" id="CHEBI:57287"/>
        <dbReference type="ChEBI" id="CHEBI:57368"/>
    </reaction>
    <physiologicalReaction direction="left-to-right" evidence="13">
        <dbReference type="Rhea" id="RHEA:40152"/>
    </physiologicalReaction>
</comment>
<dbReference type="EMBL" id="BAAAUV010000002">
    <property type="protein sequence ID" value="GAA3196198.1"/>
    <property type="molecule type" value="Genomic_DNA"/>
</dbReference>